<dbReference type="eggNOG" id="COG0614">
    <property type="taxonomic scope" value="Bacteria"/>
</dbReference>
<dbReference type="Proteomes" id="UP000007177">
    <property type="component" value="Chromosome"/>
</dbReference>
<evidence type="ECO:0000256" key="2">
    <source>
        <dbReference type="SAM" id="SignalP"/>
    </source>
</evidence>
<dbReference type="AlphaFoldDB" id="H6LIC7"/>
<dbReference type="Gene3D" id="3.40.50.1980">
    <property type="entry name" value="Nitrogenase molybdenum iron protein domain"/>
    <property type="match status" value="2"/>
</dbReference>
<dbReference type="PANTHER" id="PTHR30535:SF34">
    <property type="entry name" value="MOLYBDATE-BINDING PROTEIN MOLA"/>
    <property type="match status" value="1"/>
</dbReference>
<dbReference type="CDD" id="cd01147">
    <property type="entry name" value="HemV-2"/>
    <property type="match status" value="1"/>
</dbReference>
<dbReference type="EMBL" id="CP002987">
    <property type="protein sequence ID" value="AFA47301.1"/>
    <property type="molecule type" value="Genomic_DNA"/>
</dbReference>
<dbReference type="InterPro" id="IPR002491">
    <property type="entry name" value="ABC_transptr_periplasmic_BD"/>
</dbReference>
<dbReference type="STRING" id="931626.Awo_c05020"/>
<dbReference type="Pfam" id="PF01497">
    <property type="entry name" value="Peripla_BP_2"/>
    <property type="match status" value="1"/>
</dbReference>
<evidence type="ECO:0000256" key="1">
    <source>
        <dbReference type="ARBA" id="ARBA00008814"/>
    </source>
</evidence>
<name>H6LIC7_ACEWD</name>
<dbReference type="SUPFAM" id="SSF53807">
    <property type="entry name" value="Helical backbone' metal receptor"/>
    <property type="match status" value="1"/>
</dbReference>
<evidence type="ECO:0000313" key="4">
    <source>
        <dbReference type="EMBL" id="AFA47301.1"/>
    </source>
</evidence>
<accession>H6LIC7</accession>
<comment type="similarity">
    <text evidence="1">Belongs to the bacterial solute-binding protein 8 family.</text>
</comment>
<protein>
    <submittedName>
        <fullName evidence="4">Fe(III) ABC transport system periplasmic binding protein MtsC</fullName>
    </submittedName>
</protein>
<feature type="chain" id="PRO_5003605213" evidence="2">
    <location>
        <begin position="27"/>
        <end position="367"/>
    </location>
</feature>
<reference evidence="5" key="1">
    <citation type="submission" date="2011-07" db="EMBL/GenBank/DDBJ databases">
        <title>Complete genome sequence of Acetobacterium woodii.</title>
        <authorList>
            <person name="Poehlein A."/>
            <person name="Schmidt S."/>
            <person name="Kaster A.-K."/>
            <person name="Goenrich M."/>
            <person name="Vollmers J."/>
            <person name="Thuermer A."/>
            <person name="Gottschalk G."/>
            <person name="Thauer R.K."/>
            <person name="Daniel R."/>
            <person name="Mueller V."/>
        </authorList>
    </citation>
    <scope>NUCLEOTIDE SEQUENCE [LARGE SCALE GENOMIC DNA]</scope>
    <source>
        <strain evidence="5">ATCC 29683 / DSM 1030 / JCM 2381 / KCTC 1655 / WB1</strain>
    </source>
</reference>
<dbReference type="KEGG" id="awo:Awo_c05020"/>
<gene>
    <name evidence="4" type="primary">mtsC</name>
    <name evidence="4" type="ordered locus">Awo_c05020</name>
</gene>
<organism evidence="4 5">
    <name type="scientific">Acetobacterium woodii (strain ATCC 29683 / DSM 1030 / JCM 2381 / KCTC 1655 / WB1)</name>
    <dbReference type="NCBI Taxonomy" id="931626"/>
    <lineage>
        <taxon>Bacteria</taxon>
        <taxon>Bacillati</taxon>
        <taxon>Bacillota</taxon>
        <taxon>Clostridia</taxon>
        <taxon>Eubacteriales</taxon>
        <taxon>Eubacteriaceae</taxon>
        <taxon>Acetobacterium</taxon>
    </lineage>
</organism>
<evidence type="ECO:0000259" key="3">
    <source>
        <dbReference type="PROSITE" id="PS50983"/>
    </source>
</evidence>
<dbReference type="PROSITE" id="PS50983">
    <property type="entry name" value="FE_B12_PBP"/>
    <property type="match status" value="1"/>
</dbReference>
<dbReference type="InterPro" id="IPR050902">
    <property type="entry name" value="ABC_Transporter_SBP"/>
</dbReference>
<dbReference type="PROSITE" id="PS51257">
    <property type="entry name" value="PROKAR_LIPOPROTEIN"/>
    <property type="match status" value="1"/>
</dbReference>
<dbReference type="PANTHER" id="PTHR30535">
    <property type="entry name" value="VITAMIN B12-BINDING PROTEIN"/>
    <property type="match status" value="1"/>
</dbReference>
<dbReference type="OrthoDB" id="9787830at2"/>
<feature type="signal peptide" evidence="2">
    <location>
        <begin position="1"/>
        <end position="26"/>
    </location>
</feature>
<proteinExistence type="inferred from homology"/>
<dbReference type="RefSeq" id="WP_014354904.1">
    <property type="nucleotide sequence ID" value="NC_016894.1"/>
</dbReference>
<dbReference type="HOGENOM" id="CLU_038034_13_1_9"/>
<sequence length="367" mass="39330">MKKKRVWVLVVSIALVLIVVGGCATQAETGTKTAQQITVTDTLGRTVELTGNAQKIVATGVGALRLYTYVGAVDKIAGIEGIDQKSSIGKPYVIVNPEFANLPTIGAGGPNSSPDPEQILKVEPDVIFTTTATDTATADELQNKTGIPVIALSSGSTGLFDETLYQSLTIIGQVMGTEARATEVVDFIKAYEADLKQRTTGIDEAAKVTSYVGALGSKGAQGIESTRAQYPPFIAVDAKNVVDQTGKSGSMMIDKEQLLQWNPQKIFIDFDGIEKVKADLSANPEYYASLNAFKDNEVYMILPYILYGTNIEVAIADAYSIGKVLYPEQFSDVEPGDIMDEASEELLGAKVYDQMVADYGTFGKFAQ</sequence>
<evidence type="ECO:0000313" key="5">
    <source>
        <dbReference type="Proteomes" id="UP000007177"/>
    </source>
</evidence>
<keyword evidence="2" id="KW-0732">Signal</keyword>
<feature type="domain" description="Fe/B12 periplasmic-binding" evidence="3">
    <location>
        <begin position="55"/>
        <end position="329"/>
    </location>
</feature>
<keyword evidence="5" id="KW-1185">Reference proteome</keyword>
<reference evidence="4 5" key="2">
    <citation type="journal article" date="2012" name="PLoS ONE">
        <title>An ancient pathway combining carbon dioxide fixation with the generation and utilization of a sodium ion gradient for ATP synthesis.</title>
        <authorList>
            <person name="Poehlein A."/>
            <person name="Schmidt S."/>
            <person name="Kaster A.K."/>
            <person name="Goenrich M."/>
            <person name="Vollmers J."/>
            <person name="Thurmer A."/>
            <person name="Bertsch J."/>
            <person name="Schuchmann K."/>
            <person name="Voigt B."/>
            <person name="Hecker M."/>
            <person name="Daniel R."/>
            <person name="Thauer R.K."/>
            <person name="Gottschalk G."/>
            <person name="Muller V."/>
        </authorList>
    </citation>
    <scope>NUCLEOTIDE SEQUENCE [LARGE SCALE GENOMIC DNA]</scope>
    <source>
        <strain evidence="5">ATCC 29683 / DSM 1030 / JCM 2381 / KCTC 1655 / WB1</strain>
    </source>
</reference>